<dbReference type="EMBL" id="MU858076">
    <property type="protein sequence ID" value="KAK4215790.1"/>
    <property type="molecule type" value="Genomic_DNA"/>
</dbReference>
<reference evidence="2" key="1">
    <citation type="journal article" date="2023" name="Mol. Phylogenet. Evol.">
        <title>Genome-scale phylogeny and comparative genomics of the fungal order Sordariales.</title>
        <authorList>
            <person name="Hensen N."/>
            <person name="Bonometti L."/>
            <person name="Westerberg I."/>
            <person name="Brannstrom I.O."/>
            <person name="Guillou S."/>
            <person name="Cros-Aarteil S."/>
            <person name="Calhoun S."/>
            <person name="Haridas S."/>
            <person name="Kuo A."/>
            <person name="Mondo S."/>
            <person name="Pangilinan J."/>
            <person name="Riley R."/>
            <person name="LaButti K."/>
            <person name="Andreopoulos B."/>
            <person name="Lipzen A."/>
            <person name="Chen C."/>
            <person name="Yan M."/>
            <person name="Daum C."/>
            <person name="Ng V."/>
            <person name="Clum A."/>
            <person name="Steindorff A."/>
            <person name="Ohm R.A."/>
            <person name="Martin F."/>
            <person name="Silar P."/>
            <person name="Natvig D.O."/>
            <person name="Lalanne C."/>
            <person name="Gautier V."/>
            <person name="Ament-Velasquez S.L."/>
            <person name="Kruys A."/>
            <person name="Hutchinson M.I."/>
            <person name="Powell A.J."/>
            <person name="Barry K."/>
            <person name="Miller A.N."/>
            <person name="Grigoriev I.V."/>
            <person name="Debuchy R."/>
            <person name="Gladieux P."/>
            <person name="Hiltunen Thoren M."/>
            <person name="Johannesson H."/>
        </authorList>
    </citation>
    <scope>NUCLEOTIDE SEQUENCE</scope>
    <source>
        <strain evidence="2">PSN293</strain>
    </source>
</reference>
<organism evidence="2 3">
    <name type="scientific">Rhypophila decipiens</name>
    <dbReference type="NCBI Taxonomy" id="261697"/>
    <lineage>
        <taxon>Eukaryota</taxon>
        <taxon>Fungi</taxon>
        <taxon>Dikarya</taxon>
        <taxon>Ascomycota</taxon>
        <taxon>Pezizomycotina</taxon>
        <taxon>Sordariomycetes</taxon>
        <taxon>Sordariomycetidae</taxon>
        <taxon>Sordariales</taxon>
        <taxon>Naviculisporaceae</taxon>
        <taxon>Rhypophila</taxon>
    </lineage>
</organism>
<reference evidence="2" key="2">
    <citation type="submission" date="2023-05" db="EMBL/GenBank/DDBJ databases">
        <authorList>
            <consortium name="Lawrence Berkeley National Laboratory"/>
            <person name="Steindorff A."/>
            <person name="Hensen N."/>
            <person name="Bonometti L."/>
            <person name="Westerberg I."/>
            <person name="Brannstrom I.O."/>
            <person name="Guillou S."/>
            <person name="Cros-Aarteil S."/>
            <person name="Calhoun S."/>
            <person name="Haridas S."/>
            <person name="Kuo A."/>
            <person name="Mondo S."/>
            <person name="Pangilinan J."/>
            <person name="Riley R."/>
            <person name="Labutti K."/>
            <person name="Andreopoulos B."/>
            <person name="Lipzen A."/>
            <person name="Chen C."/>
            <person name="Yanf M."/>
            <person name="Daum C."/>
            <person name="Ng V."/>
            <person name="Clum A."/>
            <person name="Ohm R."/>
            <person name="Martin F."/>
            <person name="Silar P."/>
            <person name="Natvig D."/>
            <person name="Lalanne C."/>
            <person name="Gautier V."/>
            <person name="Ament-Velasquez S.L."/>
            <person name="Kruys A."/>
            <person name="Hutchinson M.I."/>
            <person name="Powell A.J."/>
            <person name="Barry K."/>
            <person name="Miller A.N."/>
            <person name="Grigoriev I.V."/>
            <person name="Debuchy R."/>
            <person name="Gladieux P."/>
            <person name="Thoren M.H."/>
            <person name="Johannesson H."/>
        </authorList>
    </citation>
    <scope>NUCLEOTIDE SEQUENCE</scope>
    <source>
        <strain evidence="2">PSN293</strain>
    </source>
</reference>
<proteinExistence type="predicted"/>
<evidence type="ECO:0000313" key="3">
    <source>
        <dbReference type="Proteomes" id="UP001301769"/>
    </source>
</evidence>
<comment type="caution">
    <text evidence="2">The sequence shown here is derived from an EMBL/GenBank/DDBJ whole genome shotgun (WGS) entry which is preliminary data.</text>
</comment>
<evidence type="ECO:0000313" key="2">
    <source>
        <dbReference type="EMBL" id="KAK4215790.1"/>
    </source>
</evidence>
<accession>A0AAN6YBY6</accession>
<gene>
    <name evidence="2" type="ORF">QBC37DRAFT_117367</name>
</gene>
<feature type="region of interest" description="Disordered" evidence="1">
    <location>
        <begin position="48"/>
        <end position="203"/>
    </location>
</feature>
<dbReference type="Proteomes" id="UP001301769">
    <property type="component" value="Unassembled WGS sequence"/>
</dbReference>
<keyword evidence="3" id="KW-1185">Reference proteome</keyword>
<dbReference type="AlphaFoldDB" id="A0AAN6YBY6"/>
<feature type="compositionally biased region" description="Polar residues" evidence="1">
    <location>
        <begin position="150"/>
        <end position="161"/>
    </location>
</feature>
<sequence>MNSLKMPRVDASRSFNSTNLRLAILTFILFFAVIWTFSLSSSDPTLNLQSPVHDEPPTPPPAVSLAPSTETEEPTSPPLDQDSPADDDSGPNLPPPPELSELDDAPPGADSEAGAEDQAAGTPDDLPADAGSIPAANTNEELPSPDAGESSDNPADLTQPSPVDELNPLPDPNLEQQKDDGSSNIPDLNSDAKPADTAEQPAGEVHHRTLILYAYSESDSARANIQFFITKGLHSTSDFIFIINGNNSVASLIPSLPNVRIINRENTCYDLGAFGEVLRQDDLYKQYTRFITLNASIRGPFLPMWSSKQCWKDIYLSRVTDETKLVGMTLNCKPRPHIQSMILATDQIGIAAMLDPEQALAASVDDQFANNTNLVAFAGCYAGYKEAVHAEIGTTGLIQAAGYKVDVLMTAMHSESTPEEFCKANPDSGDVLFNGAYFGSNVHPYETVFIKANRNVDTKLLDKMTEWHLKMAETSFDTCV</sequence>
<evidence type="ECO:0000256" key="1">
    <source>
        <dbReference type="SAM" id="MobiDB-lite"/>
    </source>
</evidence>
<name>A0AAN6YBY6_9PEZI</name>
<protein>
    <submittedName>
        <fullName evidence="2">Uncharacterized protein</fullName>
    </submittedName>
</protein>